<keyword evidence="3" id="KW-1185">Reference proteome</keyword>
<evidence type="ECO:0000313" key="3">
    <source>
        <dbReference type="Proteomes" id="UP001492541"/>
    </source>
</evidence>
<dbReference type="EMBL" id="CP087714">
    <property type="protein sequence ID" value="XAT64538.1"/>
    <property type="molecule type" value="Genomic_DNA"/>
</dbReference>
<organism evidence="2 3">
    <name type="scientific">Geoglobus acetivorans</name>
    <dbReference type="NCBI Taxonomy" id="565033"/>
    <lineage>
        <taxon>Archaea</taxon>
        <taxon>Methanobacteriati</taxon>
        <taxon>Methanobacteriota</taxon>
        <taxon>Archaeoglobi</taxon>
        <taxon>Archaeoglobales</taxon>
        <taxon>Archaeoglobaceae</taxon>
        <taxon>Geoglobus</taxon>
    </lineage>
</organism>
<dbReference type="Proteomes" id="UP001492541">
    <property type="component" value="Chromosome"/>
</dbReference>
<feature type="domain" description="DUF7490" evidence="1">
    <location>
        <begin position="34"/>
        <end position="134"/>
    </location>
</feature>
<sequence length="312" mass="35802">MKTLHFAIAVTLLVILSAIIAAIPMEEEKSSFAYITDVETRAENVNSTHAELNFSIKMTKSKKIDGLYLRIKFFDASTNLLLNEFSRKIPEKTEEYHSESLTCTIAKNHDYRVKITLERDGRIYSTREIRIFGLSTIPPDDEKLEITIKDADFTVTGKSGDRVNITATYYIESLETYEGVRFRVKAVQLESNLLADEFWAERKVESGKTNLIKFNLTLPDKYNYRIVLEVWSKNYITGKRKDVVKFNPKTFKEESSKGDAFRVEDFIREQELRTPVSTPPPYMPRAAPGFELLTALISGGAILWLRKRIMGD</sequence>
<dbReference type="Pfam" id="PF24318">
    <property type="entry name" value="DUF7490"/>
    <property type="match status" value="2"/>
</dbReference>
<accession>A0ABZ3H4Q0</accession>
<evidence type="ECO:0000259" key="1">
    <source>
        <dbReference type="Pfam" id="PF24318"/>
    </source>
</evidence>
<dbReference type="InterPro" id="IPR055913">
    <property type="entry name" value="DUF7490"/>
</dbReference>
<dbReference type="GeneID" id="90448819"/>
<gene>
    <name evidence="2" type="ORF">LPQ35_04000</name>
</gene>
<dbReference type="RefSeq" id="WP_193808048.1">
    <property type="nucleotide sequence ID" value="NZ_CP087714.1"/>
</dbReference>
<name>A0ABZ3H4Q0_GEOAI</name>
<feature type="domain" description="DUF7490" evidence="1">
    <location>
        <begin position="146"/>
        <end position="239"/>
    </location>
</feature>
<evidence type="ECO:0000313" key="2">
    <source>
        <dbReference type="EMBL" id="XAT64538.1"/>
    </source>
</evidence>
<proteinExistence type="predicted"/>
<protein>
    <recommendedName>
        <fullName evidence="1">DUF7490 domain-containing protein</fullName>
    </recommendedName>
</protein>
<reference evidence="2 3" key="1">
    <citation type="submission" date="2021-11" db="EMBL/GenBank/DDBJ databases">
        <title>Whole genome of Geoglobus acetivorans.</title>
        <authorList>
            <person name="Liu D."/>
        </authorList>
    </citation>
    <scope>NUCLEOTIDE SEQUENCE [LARGE SCALE GENOMIC DNA]</scope>
    <source>
        <strain evidence="2 3">SBH6</strain>
    </source>
</reference>